<feature type="region of interest" description="Disordered" evidence="1">
    <location>
        <begin position="42"/>
        <end position="62"/>
    </location>
</feature>
<name>A0AAV0S2J2_9ROSI</name>
<evidence type="ECO:0000313" key="3">
    <source>
        <dbReference type="Proteomes" id="UP001154282"/>
    </source>
</evidence>
<organism evidence="2 3">
    <name type="scientific">Linum tenue</name>
    <dbReference type="NCBI Taxonomy" id="586396"/>
    <lineage>
        <taxon>Eukaryota</taxon>
        <taxon>Viridiplantae</taxon>
        <taxon>Streptophyta</taxon>
        <taxon>Embryophyta</taxon>
        <taxon>Tracheophyta</taxon>
        <taxon>Spermatophyta</taxon>
        <taxon>Magnoliopsida</taxon>
        <taxon>eudicotyledons</taxon>
        <taxon>Gunneridae</taxon>
        <taxon>Pentapetalae</taxon>
        <taxon>rosids</taxon>
        <taxon>fabids</taxon>
        <taxon>Malpighiales</taxon>
        <taxon>Linaceae</taxon>
        <taxon>Linum</taxon>
    </lineage>
</organism>
<feature type="compositionally biased region" description="Basic and acidic residues" evidence="1">
    <location>
        <begin position="53"/>
        <end position="62"/>
    </location>
</feature>
<gene>
    <name evidence="2" type="ORF">LITE_LOCUS50809</name>
</gene>
<dbReference type="EMBL" id="CAMGYJ010000011">
    <property type="protein sequence ID" value="CAI0626321.1"/>
    <property type="molecule type" value="Genomic_DNA"/>
</dbReference>
<sequence>MAALKLDLQGRFGRGTTIWKGRFGIGGGRSKVVLALAEEGAQGDDEQLGWRRSGRDGEKGEERDCRVVIGEGRCID</sequence>
<evidence type="ECO:0000313" key="2">
    <source>
        <dbReference type="EMBL" id="CAI0626321.1"/>
    </source>
</evidence>
<dbReference type="Proteomes" id="UP001154282">
    <property type="component" value="Unassembled WGS sequence"/>
</dbReference>
<accession>A0AAV0S2J2</accession>
<proteinExistence type="predicted"/>
<comment type="caution">
    <text evidence="2">The sequence shown here is derived from an EMBL/GenBank/DDBJ whole genome shotgun (WGS) entry which is preliminary data.</text>
</comment>
<dbReference type="AlphaFoldDB" id="A0AAV0S2J2"/>
<protein>
    <submittedName>
        <fullName evidence="2">Uncharacterized protein</fullName>
    </submittedName>
</protein>
<feature type="non-terminal residue" evidence="2">
    <location>
        <position position="76"/>
    </location>
</feature>
<keyword evidence="3" id="KW-1185">Reference proteome</keyword>
<evidence type="ECO:0000256" key="1">
    <source>
        <dbReference type="SAM" id="MobiDB-lite"/>
    </source>
</evidence>
<reference evidence="2" key="1">
    <citation type="submission" date="2022-08" db="EMBL/GenBank/DDBJ databases">
        <authorList>
            <person name="Gutierrez-Valencia J."/>
        </authorList>
    </citation>
    <scope>NUCLEOTIDE SEQUENCE</scope>
</reference>